<dbReference type="AlphaFoldDB" id="A0A2V2NC08"/>
<dbReference type="InterPro" id="IPR000644">
    <property type="entry name" value="CBS_dom"/>
</dbReference>
<feature type="domain" description="CBS" evidence="4">
    <location>
        <begin position="7"/>
        <end position="65"/>
    </location>
</feature>
<dbReference type="RefSeq" id="WP_109940224.1">
    <property type="nucleotide sequence ID" value="NZ_CP176366.1"/>
</dbReference>
<sequence length="158" mass="17591">MIVRNAMTKDPVTCQAGDKIADVAGVMRSRKIGGIPILEGDTLIGIVTETDIIQLLMTKGPSDDLWLPSPLEIIELPVREFINWEHTKKALTDIRQKKIADIMSKPVITISPDDDIETAAQRMLEKKIDRLCVTENNKLIGIITREDIVWSLAGEKGM</sequence>
<keyword evidence="6" id="KW-1185">Reference proteome</keyword>
<dbReference type="InterPro" id="IPR046342">
    <property type="entry name" value="CBS_dom_sf"/>
</dbReference>
<evidence type="ECO:0000256" key="3">
    <source>
        <dbReference type="PROSITE-ProRule" id="PRU00703"/>
    </source>
</evidence>
<keyword evidence="5" id="KW-0418">Kinase</keyword>
<dbReference type="PANTHER" id="PTHR43080">
    <property type="entry name" value="CBS DOMAIN-CONTAINING PROTEIN CBSX3, MITOCHONDRIAL"/>
    <property type="match status" value="1"/>
</dbReference>
<keyword evidence="2" id="KW-0028">Amino-acid biosynthesis</keyword>
<protein>
    <submittedName>
        <fullName evidence="5">Histidine kinase</fullName>
    </submittedName>
</protein>
<dbReference type="Proteomes" id="UP000245934">
    <property type="component" value="Unassembled WGS sequence"/>
</dbReference>
<dbReference type="Pfam" id="PF00571">
    <property type="entry name" value="CBS"/>
    <property type="match status" value="2"/>
</dbReference>
<dbReference type="Gene3D" id="3.10.580.10">
    <property type="entry name" value="CBS-domain"/>
    <property type="match status" value="1"/>
</dbReference>
<name>A0A2V2NC08_9EURY</name>
<evidence type="ECO:0000313" key="5">
    <source>
        <dbReference type="EMBL" id="PWR75146.1"/>
    </source>
</evidence>
<dbReference type="InterPro" id="IPR051257">
    <property type="entry name" value="Diverse_CBS-Domain"/>
</dbReference>
<dbReference type="GO" id="GO:0009086">
    <property type="term" value="P:methionine biosynthetic process"/>
    <property type="evidence" value="ECO:0007669"/>
    <property type="project" value="UniProtKB-KW"/>
</dbReference>
<feature type="domain" description="CBS" evidence="4">
    <location>
        <begin position="103"/>
        <end position="158"/>
    </location>
</feature>
<dbReference type="SMART" id="SM00116">
    <property type="entry name" value="CBS"/>
    <property type="match status" value="2"/>
</dbReference>
<dbReference type="CDD" id="cd04586">
    <property type="entry name" value="CBS_pair_BON_assoc"/>
    <property type="match status" value="1"/>
</dbReference>
<dbReference type="SUPFAM" id="SSF54631">
    <property type="entry name" value="CBS-domain pair"/>
    <property type="match status" value="1"/>
</dbReference>
<comment type="caution">
    <text evidence="5">The sequence shown here is derived from an EMBL/GenBank/DDBJ whole genome shotgun (WGS) entry which is preliminary data.</text>
</comment>
<reference evidence="5 6" key="1">
    <citation type="submission" date="2018-05" db="EMBL/GenBank/DDBJ databases">
        <title>Draft genome of Methanospirillum stamsii Pt1.</title>
        <authorList>
            <person name="Dueholm M.S."/>
            <person name="Nielsen P.H."/>
            <person name="Bakmann L.F."/>
            <person name="Otzen D.E."/>
        </authorList>
    </citation>
    <scope>NUCLEOTIDE SEQUENCE [LARGE SCALE GENOMIC DNA]</scope>
    <source>
        <strain evidence="5 6">Pt1</strain>
    </source>
</reference>
<keyword evidence="1 3" id="KW-0129">CBS domain</keyword>
<evidence type="ECO:0000259" key="4">
    <source>
        <dbReference type="PROSITE" id="PS51371"/>
    </source>
</evidence>
<keyword evidence="5" id="KW-0808">Transferase</keyword>
<gene>
    <name evidence="5" type="ORF">DLD82_06080</name>
</gene>
<dbReference type="OrthoDB" id="8919at2157"/>
<dbReference type="EMBL" id="QGMZ01000012">
    <property type="protein sequence ID" value="PWR75146.1"/>
    <property type="molecule type" value="Genomic_DNA"/>
</dbReference>
<evidence type="ECO:0000256" key="1">
    <source>
        <dbReference type="ARBA" id="ARBA00023122"/>
    </source>
</evidence>
<keyword evidence="2" id="KW-0486">Methionine biosynthesis</keyword>
<evidence type="ECO:0000313" key="6">
    <source>
        <dbReference type="Proteomes" id="UP000245934"/>
    </source>
</evidence>
<evidence type="ECO:0000256" key="2">
    <source>
        <dbReference type="ARBA" id="ARBA00023167"/>
    </source>
</evidence>
<dbReference type="GeneID" id="97609046"/>
<accession>A0A2V2NC08</accession>
<organism evidence="5 6">
    <name type="scientific">Methanospirillum stamsii</name>
    <dbReference type="NCBI Taxonomy" id="1277351"/>
    <lineage>
        <taxon>Archaea</taxon>
        <taxon>Methanobacteriati</taxon>
        <taxon>Methanobacteriota</taxon>
        <taxon>Stenosarchaea group</taxon>
        <taxon>Methanomicrobia</taxon>
        <taxon>Methanomicrobiales</taxon>
        <taxon>Methanospirillaceae</taxon>
        <taxon>Methanospirillum</taxon>
    </lineage>
</organism>
<dbReference type="PANTHER" id="PTHR43080:SF2">
    <property type="entry name" value="CBS DOMAIN-CONTAINING PROTEIN"/>
    <property type="match status" value="1"/>
</dbReference>
<dbReference type="GO" id="GO:0016301">
    <property type="term" value="F:kinase activity"/>
    <property type="evidence" value="ECO:0007669"/>
    <property type="project" value="UniProtKB-KW"/>
</dbReference>
<dbReference type="PROSITE" id="PS51371">
    <property type="entry name" value="CBS"/>
    <property type="match status" value="2"/>
</dbReference>
<proteinExistence type="predicted"/>